<comment type="caution">
    <text evidence="1">The sequence shown here is derived from an EMBL/GenBank/DDBJ whole genome shotgun (WGS) entry which is preliminary data.</text>
</comment>
<reference evidence="1" key="1">
    <citation type="submission" date="2019-08" db="EMBL/GenBank/DDBJ databases">
        <authorList>
            <person name="Kucharzyk K."/>
            <person name="Murdoch R.W."/>
            <person name="Higgins S."/>
            <person name="Loffler F."/>
        </authorList>
    </citation>
    <scope>NUCLEOTIDE SEQUENCE</scope>
</reference>
<organism evidence="1">
    <name type="scientific">bioreactor metagenome</name>
    <dbReference type="NCBI Taxonomy" id="1076179"/>
    <lineage>
        <taxon>unclassified sequences</taxon>
        <taxon>metagenomes</taxon>
        <taxon>ecological metagenomes</taxon>
    </lineage>
</organism>
<gene>
    <name evidence="1" type="ORF">SDC9_86599</name>
</gene>
<sequence length="30" mass="3221">MSPTLKIILTAFLIFCAVAIGIQIGDMLAR</sequence>
<protein>
    <submittedName>
        <fullName evidence="1">Uncharacterized protein</fullName>
    </submittedName>
</protein>
<name>A0A644ZGE0_9ZZZZ</name>
<accession>A0A644ZGE0</accession>
<proteinExistence type="predicted"/>
<dbReference type="EMBL" id="VSSQ01008827">
    <property type="protein sequence ID" value="MPM39962.1"/>
    <property type="molecule type" value="Genomic_DNA"/>
</dbReference>
<evidence type="ECO:0000313" key="1">
    <source>
        <dbReference type="EMBL" id="MPM39962.1"/>
    </source>
</evidence>
<dbReference type="AlphaFoldDB" id="A0A644ZGE0"/>